<dbReference type="EC" id="2.7.13.3" evidence="2"/>
<protein>
    <recommendedName>
        <fullName evidence="2">histidine kinase</fullName>
        <ecNumber evidence="2">2.7.13.3</ecNumber>
    </recommendedName>
</protein>
<dbReference type="InterPro" id="IPR004358">
    <property type="entry name" value="Sig_transdc_His_kin-like_C"/>
</dbReference>
<organism evidence="6 7">
    <name type="scientific">Rheinheimera maricola</name>
    <dbReference type="NCBI Taxonomy" id="2793282"/>
    <lineage>
        <taxon>Bacteria</taxon>
        <taxon>Pseudomonadati</taxon>
        <taxon>Pseudomonadota</taxon>
        <taxon>Gammaproteobacteria</taxon>
        <taxon>Chromatiales</taxon>
        <taxon>Chromatiaceae</taxon>
        <taxon>Rheinheimera</taxon>
    </lineage>
</organism>
<dbReference type="InterPro" id="IPR003594">
    <property type="entry name" value="HATPase_dom"/>
</dbReference>
<feature type="domain" description="Histidine kinase" evidence="5">
    <location>
        <begin position="841"/>
        <end position="1060"/>
    </location>
</feature>
<dbReference type="EMBL" id="JAERPS020000002">
    <property type="protein sequence ID" value="MBZ9611637.1"/>
    <property type="molecule type" value="Genomic_DNA"/>
</dbReference>
<evidence type="ECO:0000256" key="2">
    <source>
        <dbReference type="ARBA" id="ARBA00012438"/>
    </source>
</evidence>
<dbReference type="PANTHER" id="PTHR43547:SF2">
    <property type="entry name" value="HYBRID SIGNAL TRANSDUCTION HISTIDINE KINASE C"/>
    <property type="match status" value="1"/>
</dbReference>
<dbReference type="InterPro" id="IPR003661">
    <property type="entry name" value="HisK_dim/P_dom"/>
</dbReference>
<dbReference type="SUPFAM" id="SSF47384">
    <property type="entry name" value="Homodimeric domain of signal transducing histidine kinase"/>
    <property type="match status" value="1"/>
</dbReference>
<dbReference type="Gene3D" id="3.30.565.10">
    <property type="entry name" value="Histidine kinase-like ATPase, C-terminal domain"/>
    <property type="match status" value="1"/>
</dbReference>
<dbReference type="Pfam" id="PF07494">
    <property type="entry name" value="Reg_prop"/>
    <property type="match status" value="1"/>
</dbReference>
<feature type="signal peptide" evidence="4">
    <location>
        <begin position="1"/>
        <end position="27"/>
    </location>
</feature>
<accession>A0ABS7XA10</accession>
<evidence type="ECO:0000256" key="1">
    <source>
        <dbReference type="ARBA" id="ARBA00000085"/>
    </source>
</evidence>
<dbReference type="PANTHER" id="PTHR43547">
    <property type="entry name" value="TWO-COMPONENT HISTIDINE KINASE"/>
    <property type="match status" value="1"/>
</dbReference>
<dbReference type="InterPro" id="IPR036097">
    <property type="entry name" value="HisK_dim/P_sf"/>
</dbReference>
<dbReference type="Gene3D" id="2.130.10.10">
    <property type="entry name" value="YVTN repeat-like/Quinoprotein amine dehydrogenase"/>
    <property type="match status" value="3"/>
</dbReference>
<dbReference type="InterPro" id="IPR011123">
    <property type="entry name" value="Y_Y_Y"/>
</dbReference>
<keyword evidence="4" id="KW-0732">Signal</keyword>
<dbReference type="CDD" id="cd16922">
    <property type="entry name" value="HATPase_EvgS-ArcB-TorS-like"/>
    <property type="match status" value="1"/>
</dbReference>
<dbReference type="InterPro" id="IPR011110">
    <property type="entry name" value="Reg_prop"/>
</dbReference>
<dbReference type="Pfam" id="PF00512">
    <property type="entry name" value="HisKA"/>
    <property type="match status" value="1"/>
</dbReference>
<dbReference type="Pfam" id="PF02518">
    <property type="entry name" value="HATPase_c"/>
    <property type="match status" value="1"/>
</dbReference>
<proteinExistence type="predicted"/>
<keyword evidence="7" id="KW-1185">Reference proteome</keyword>
<dbReference type="CDD" id="cd00146">
    <property type="entry name" value="PKD"/>
    <property type="match status" value="1"/>
</dbReference>
<dbReference type="InterPro" id="IPR015943">
    <property type="entry name" value="WD40/YVTN_repeat-like_dom_sf"/>
</dbReference>
<dbReference type="SUPFAM" id="SSF55874">
    <property type="entry name" value="ATPase domain of HSP90 chaperone/DNA topoisomerase II/histidine kinase"/>
    <property type="match status" value="1"/>
</dbReference>
<dbReference type="PRINTS" id="PR00344">
    <property type="entry name" value="BCTRLSENSOR"/>
</dbReference>
<gene>
    <name evidence="6" type="ORF">I4W93_008495</name>
</gene>
<evidence type="ECO:0000259" key="5">
    <source>
        <dbReference type="PROSITE" id="PS50109"/>
    </source>
</evidence>
<dbReference type="RefSeq" id="WP_205309798.1">
    <property type="nucleotide sequence ID" value="NZ_JAERPS020000002.1"/>
</dbReference>
<keyword evidence="3" id="KW-0597">Phosphoprotein</keyword>
<dbReference type="Gene3D" id="2.60.40.10">
    <property type="entry name" value="Immunoglobulins"/>
    <property type="match status" value="1"/>
</dbReference>
<dbReference type="SMART" id="SM00387">
    <property type="entry name" value="HATPase_c"/>
    <property type="match status" value="1"/>
</dbReference>
<dbReference type="Pfam" id="PF07495">
    <property type="entry name" value="Y_Y_Y"/>
    <property type="match status" value="1"/>
</dbReference>
<sequence length="1060" mass="118205">MKYLLMVPFQLILFASIVLISTATAHASNWHKRLIDNNLPNVGIYSITQDQHGYVWLASTNIGLMQYDGYQFQHHPLLNQSLTKLKWVPDIDALAFDQYNNLWTGSWGHGLARVDAADGAISLFNGAPADTLASPFVQTLFLDRQQRLWVGTTAGINRYADASGLIRIDSADDIMPSRRVWAFAQTPDNSIWIATSAGLYRWQQHSGLVRVPLTAEQSRPANVIRALHVIGDELWLGTDDGLYLYQPATQQFSHISLPQQQPLPTINTLASSVEGNLLIGTFSGIYAVNPQQRRFIRRFQHKLVELEHINVRSFFIDQSQVTWAGTRESGLFFSTRQRRAFQNSSNAGLSELQHDLTTPVQSLLAEPEQLWLGQPGSLIRYSHASQQRQHFSLPGRINVIRRAPDATLWVGSDNGIFHLAAGQTDFQRYTQPFNVLQLPQQNVRNIHFTDDNKTLINLWYNGVILLDNASGEVQHFLADINRNIIGDAIQAVSVTADDIWLASRLSGIYRLNRQTLQITVLHQQYASDLLTPDNTGQLTCLGTVPGNTLAVCTERGLLLINLATAEVTLRSDAELDSASLIGIHTDKQDNIWLQSTRGLYVLKPDGSLTHFDQMDGLISNELMFGAAAEDQRQLYFGSAAGLELVNPDMLLAPLPAIPQAITRVSFDQQPNAAKASLTPLTQLKVPAGVSRVVFHFASFDFNNPSRNSYRYKLDGYDTDWQQLPNGNSANYTNLAPGRYRLQMQASNNQRQFNSNITTLDVEVLPHWWQRRSVQFGAALLAILLVSYLVKRRINLVQQINVQLEQAVTQRTAELQRSLAQQQAAYDELQQLDLLKDQFISTVSHELRTPLTSISGALNLIRSGTLSPEHQQQLLQIAGSNSERLTLLINDLLDLEKLGAQQMVFNLQPHNLDKIVQRAVAENSTYGQQRQVSLQYQPADACMNTSALVDEHRLLQVLANLLSNAVKFSPEQGVVSITLQQQDQRLCISISDQGPGIAPAFQAKIFQRFAQQNSGNTREQGGTGLGLALSKQLMQAMHGDIWFSSPPGEGATFYLSFAIAD</sequence>
<dbReference type="PROSITE" id="PS50109">
    <property type="entry name" value="HIS_KIN"/>
    <property type="match status" value="1"/>
</dbReference>
<comment type="catalytic activity">
    <reaction evidence="1">
        <text>ATP + protein L-histidine = ADP + protein N-phospho-L-histidine.</text>
        <dbReference type="EC" id="2.7.13.3"/>
    </reaction>
</comment>
<evidence type="ECO:0000313" key="7">
    <source>
        <dbReference type="Proteomes" id="UP000663814"/>
    </source>
</evidence>
<dbReference type="InterPro" id="IPR013783">
    <property type="entry name" value="Ig-like_fold"/>
</dbReference>
<dbReference type="InterPro" id="IPR036890">
    <property type="entry name" value="HATPase_C_sf"/>
</dbReference>
<evidence type="ECO:0000256" key="3">
    <source>
        <dbReference type="ARBA" id="ARBA00022553"/>
    </source>
</evidence>
<reference evidence="6 7" key="1">
    <citation type="submission" date="2021-08" db="EMBL/GenBank/DDBJ databases">
        <title>Rheinheimera aquimaris sp. nov., isolated from seawater of the East Sea in Korea.</title>
        <authorList>
            <person name="Kim K.H."/>
            <person name="Wenting R."/>
            <person name="Kim K.R."/>
            <person name="Jeon C.O."/>
        </authorList>
    </citation>
    <scope>NUCLEOTIDE SEQUENCE [LARGE SCALE GENOMIC DNA]</scope>
    <source>
        <strain evidence="6 7">MA-13</strain>
    </source>
</reference>
<comment type="caution">
    <text evidence="6">The sequence shown here is derived from an EMBL/GenBank/DDBJ whole genome shotgun (WGS) entry which is preliminary data.</text>
</comment>
<name>A0ABS7XA10_9GAMM</name>
<dbReference type="SMART" id="SM00388">
    <property type="entry name" value="HisKA"/>
    <property type="match status" value="1"/>
</dbReference>
<dbReference type="Proteomes" id="UP000663814">
    <property type="component" value="Unassembled WGS sequence"/>
</dbReference>
<dbReference type="CDD" id="cd00082">
    <property type="entry name" value="HisKA"/>
    <property type="match status" value="1"/>
</dbReference>
<dbReference type="SUPFAM" id="SSF63829">
    <property type="entry name" value="Calcium-dependent phosphotriesterase"/>
    <property type="match status" value="2"/>
</dbReference>
<dbReference type="InterPro" id="IPR005467">
    <property type="entry name" value="His_kinase_dom"/>
</dbReference>
<evidence type="ECO:0000256" key="4">
    <source>
        <dbReference type="SAM" id="SignalP"/>
    </source>
</evidence>
<feature type="chain" id="PRO_5045561004" description="histidine kinase" evidence="4">
    <location>
        <begin position="28"/>
        <end position="1060"/>
    </location>
</feature>
<dbReference type="Gene3D" id="1.10.287.130">
    <property type="match status" value="1"/>
</dbReference>
<evidence type="ECO:0000313" key="6">
    <source>
        <dbReference type="EMBL" id="MBZ9611637.1"/>
    </source>
</evidence>